<name>A0ABQ2GH98_9PSED</name>
<gene>
    <name evidence="1" type="ORF">GCM10009425_04150</name>
</gene>
<organism evidence="1 2">
    <name type="scientific">Pseudomonas asuensis</name>
    <dbReference type="NCBI Taxonomy" id="1825787"/>
    <lineage>
        <taxon>Bacteria</taxon>
        <taxon>Pseudomonadati</taxon>
        <taxon>Pseudomonadota</taxon>
        <taxon>Gammaproteobacteria</taxon>
        <taxon>Pseudomonadales</taxon>
        <taxon>Pseudomonadaceae</taxon>
        <taxon>Pseudomonas</taxon>
    </lineage>
</organism>
<comment type="caution">
    <text evidence="1">The sequence shown here is derived from an EMBL/GenBank/DDBJ whole genome shotgun (WGS) entry which is preliminary data.</text>
</comment>
<evidence type="ECO:0000313" key="1">
    <source>
        <dbReference type="EMBL" id="GGL96356.1"/>
    </source>
</evidence>
<proteinExistence type="predicted"/>
<sequence length="58" mass="6561">MSVSRNGHDTTCARHRPCEQVETAKFWDGKLAWLCRLYGEMMETMDDPASGMLKPTGL</sequence>
<evidence type="ECO:0000313" key="2">
    <source>
        <dbReference type="Proteomes" id="UP000616499"/>
    </source>
</evidence>
<accession>A0ABQ2GH98</accession>
<dbReference type="EMBL" id="BMNW01000001">
    <property type="protein sequence ID" value="GGL96356.1"/>
    <property type="molecule type" value="Genomic_DNA"/>
</dbReference>
<dbReference type="Proteomes" id="UP000616499">
    <property type="component" value="Unassembled WGS sequence"/>
</dbReference>
<protein>
    <submittedName>
        <fullName evidence="1">Uncharacterized protein</fullName>
    </submittedName>
</protein>
<keyword evidence="2" id="KW-1185">Reference proteome</keyword>
<reference evidence="2" key="1">
    <citation type="journal article" date="2019" name="Int. J. Syst. Evol. Microbiol.">
        <title>The Global Catalogue of Microorganisms (GCM) 10K type strain sequencing project: providing services to taxonomists for standard genome sequencing and annotation.</title>
        <authorList>
            <consortium name="The Broad Institute Genomics Platform"/>
            <consortium name="The Broad Institute Genome Sequencing Center for Infectious Disease"/>
            <person name="Wu L."/>
            <person name="Ma J."/>
        </authorList>
    </citation>
    <scope>NUCLEOTIDE SEQUENCE [LARGE SCALE GENOMIC DNA]</scope>
    <source>
        <strain evidence="2">JCM 13501</strain>
    </source>
</reference>